<evidence type="ECO:0000313" key="6">
    <source>
        <dbReference type="Proteomes" id="UP000024836"/>
    </source>
</evidence>
<evidence type="ECO:0000313" key="5">
    <source>
        <dbReference type="EMBL" id="KCV82794.1"/>
    </source>
</evidence>
<dbReference type="GO" id="GO:0003700">
    <property type="term" value="F:DNA-binding transcription factor activity"/>
    <property type="evidence" value="ECO:0007669"/>
    <property type="project" value="InterPro"/>
</dbReference>
<evidence type="ECO:0000259" key="4">
    <source>
        <dbReference type="PROSITE" id="PS01124"/>
    </source>
</evidence>
<evidence type="ECO:0000256" key="3">
    <source>
        <dbReference type="ARBA" id="ARBA00023163"/>
    </source>
</evidence>
<dbReference type="RefSeq" id="WP_051597941.1">
    <property type="nucleotide sequence ID" value="NZ_AQQY01000002.1"/>
</dbReference>
<organism evidence="5 6">
    <name type="scientific">Actibacterium atlanticum</name>
    <dbReference type="NCBI Taxonomy" id="1461693"/>
    <lineage>
        <taxon>Bacteria</taxon>
        <taxon>Pseudomonadati</taxon>
        <taxon>Pseudomonadota</taxon>
        <taxon>Alphaproteobacteria</taxon>
        <taxon>Rhodobacterales</taxon>
        <taxon>Roseobacteraceae</taxon>
        <taxon>Actibacterium</taxon>
    </lineage>
</organism>
<keyword evidence="1" id="KW-0805">Transcription regulation</keyword>
<sequence length="338" mass="37545">MLEQALLRDMQGRAIEQAGPTASDDWDEVQEFCSQVYMPYRVRPIGKLLKPDATMRQAQVGRVTLSRFSYGVPIRLTEFDPEAGNVLVLNTLRGALRHKQNAQSDAVTAAGDSFVVDCSRTDYWLEGDAQHLQLNCTIPHDVLAEIAQRWFGFVPDDGLWTKRIAFGGGGSRWQALLAYVAQCIDQSAQVAGDTAMARHLEELLCVDLLQAWAQGAGISLTDGARGAAPYYVRRAEEIMANDAQNAPTIGEVAQGVGVSARTLSGGFRKYRGISPREFLRDRRLDGLHAELLNAPENATVTQIAAEWNYVNFGAMSRIYRQRFGENPSQTLRRRRRLS</sequence>
<dbReference type="InterPro" id="IPR050204">
    <property type="entry name" value="AraC_XylS_family_regulators"/>
</dbReference>
<dbReference type="PATRIC" id="fig|1461693.3.peg.873"/>
<dbReference type="GO" id="GO:0043565">
    <property type="term" value="F:sequence-specific DNA binding"/>
    <property type="evidence" value="ECO:0007669"/>
    <property type="project" value="InterPro"/>
</dbReference>
<dbReference type="PANTHER" id="PTHR46796">
    <property type="entry name" value="HTH-TYPE TRANSCRIPTIONAL ACTIVATOR RHAS-RELATED"/>
    <property type="match status" value="1"/>
</dbReference>
<dbReference type="Proteomes" id="UP000024836">
    <property type="component" value="Unassembled WGS sequence"/>
</dbReference>
<dbReference type="SMART" id="SM00342">
    <property type="entry name" value="HTH_ARAC"/>
    <property type="match status" value="1"/>
</dbReference>
<dbReference type="Pfam" id="PF14525">
    <property type="entry name" value="AraC_binding_2"/>
    <property type="match status" value="1"/>
</dbReference>
<name>A0A058ZMG3_9RHOB</name>
<dbReference type="InterPro" id="IPR018060">
    <property type="entry name" value="HTH_AraC"/>
</dbReference>
<dbReference type="PANTHER" id="PTHR46796:SF12">
    <property type="entry name" value="HTH-TYPE DNA-BINDING TRANSCRIPTIONAL ACTIVATOR EUTR"/>
    <property type="match status" value="1"/>
</dbReference>
<dbReference type="SUPFAM" id="SSF46689">
    <property type="entry name" value="Homeodomain-like"/>
    <property type="match status" value="1"/>
</dbReference>
<keyword evidence="6" id="KW-1185">Reference proteome</keyword>
<protein>
    <submittedName>
        <fullName evidence="5">AraC family transcriptional regulator</fullName>
    </submittedName>
</protein>
<dbReference type="eggNOG" id="COG2207">
    <property type="taxonomic scope" value="Bacteria"/>
</dbReference>
<keyword evidence="3" id="KW-0804">Transcription</keyword>
<dbReference type="Pfam" id="PF12833">
    <property type="entry name" value="HTH_18"/>
    <property type="match status" value="1"/>
</dbReference>
<feature type="domain" description="HTH araC/xylS-type" evidence="4">
    <location>
        <begin position="233"/>
        <end position="333"/>
    </location>
</feature>
<dbReference type="AlphaFoldDB" id="A0A058ZMG3"/>
<evidence type="ECO:0000256" key="2">
    <source>
        <dbReference type="ARBA" id="ARBA00023125"/>
    </source>
</evidence>
<dbReference type="STRING" id="1461693.ATO10_04272"/>
<comment type="caution">
    <text evidence="5">The sequence shown here is derived from an EMBL/GenBank/DDBJ whole genome shotgun (WGS) entry which is preliminary data.</text>
</comment>
<dbReference type="Gene3D" id="1.10.10.60">
    <property type="entry name" value="Homeodomain-like"/>
    <property type="match status" value="1"/>
</dbReference>
<reference evidence="5 6" key="1">
    <citation type="submission" date="2013-04" db="EMBL/GenBank/DDBJ databases">
        <title>Shimia sp. 22II-S11-Z10 Genome Sequencing.</title>
        <authorList>
            <person name="Lai Q."/>
            <person name="Li G."/>
            <person name="Shao Z."/>
        </authorList>
    </citation>
    <scope>NUCLEOTIDE SEQUENCE [LARGE SCALE GENOMIC DNA]</scope>
    <source>
        <strain evidence="6">22II-S11-Z10</strain>
    </source>
</reference>
<gene>
    <name evidence="5" type="ORF">ATO10_04272</name>
</gene>
<proteinExistence type="predicted"/>
<dbReference type="InterPro" id="IPR009057">
    <property type="entry name" value="Homeodomain-like_sf"/>
</dbReference>
<accession>A0A058ZMG3</accession>
<dbReference type="InterPro" id="IPR035418">
    <property type="entry name" value="AraC-bd_2"/>
</dbReference>
<dbReference type="EMBL" id="AQQY01000002">
    <property type="protein sequence ID" value="KCV82794.1"/>
    <property type="molecule type" value="Genomic_DNA"/>
</dbReference>
<dbReference type="PROSITE" id="PS01124">
    <property type="entry name" value="HTH_ARAC_FAMILY_2"/>
    <property type="match status" value="1"/>
</dbReference>
<keyword evidence="2" id="KW-0238">DNA-binding</keyword>
<evidence type="ECO:0000256" key="1">
    <source>
        <dbReference type="ARBA" id="ARBA00023015"/>
    </source>
</evidence>